<evidence type="ECO:0000256" key="7">
    <source>
        <dbReference type="SAM" id="Phobius"/>
    </source>
</evidence>
<accession>A0A1R1AXW6</accession>
<dbReference type="SUPFAM" id="SSF103473">
    <property type="entry name" value="MFS general substrate transporter"/>
    <property type="match status" value="1"/>
</dbReference>
<dbReference type="GO" id="GO:0022857">
    <property type="term" value="F:transmembrane transporter activity"/>
    <property type="evidence" value="ECO:0007669"/>
    <property type="project" value="InterPro"/>
</dbReference>
<dbReference type="CDD" id="cd17324">
    <property type="entry name" value="MFS_NepI_like"/>
    <property type="match status" value="1"/>
</dbReference>
<evidence type="ECO:0000256" key="4">
    <source>
        <dbReference type="ARBA" id="ARBA00022692"/>
    </source>
</evidence>
<dbReference type="STRING" id="1401.BK123_20190"/>
<evidence type="ECO:0000313" key="10">
    <source>
        <dbReference type="Proteomes" id="UP000187074"/>
    </source>
</evidence>
<evidence type="ECO:0000259" key="8">
    <source>
        <dbReference type="PROSITE" id="PS50850"/>
    </source>
</evidence>
<feature type="domain" description="Major facilitator superfamily (MFS) profile" evidence="8">
    <location>
        <begin position="2"/>
        <end position="378"/>
    </location>
</feature>
<feature type="transmembrane region" description="Helical" evidence="7">
    <location>
        <begin position="290"/>
        <end position="310"/>
    </location>
</feature>
<keyword evidence="3" id="KW-1003">Cell membrane</keyword>
<keyword evidence="4 7" id="KW-0812">Transmembrane</keyword>
<dbReference type="Proteomes" id="UP000187074">
    <property type="component" value="Unassembled WGS sequence"/>
</dbReference>
<dbReference type="RefSeq" id="WP_076324182.1">
    <property type="nucleotide sequence ID" value="NZ_MRTF01000007.1"/>
</dbReference>
<dbReference type="PANTHER" id="PTHR43124:SF8">
    <property type="entry name" value="INNER MEMBRANE TRANSPORT PROTEIN YDHP"/>
    <property type="match status" value="1"/>
</dbReference>
<evidence type="ECO:0000256" key="1">
    <source>
        <dbReference type="ARBA" id="ARBA00004651"/>
    </source>
</evidence>
<dbReference type="Gene3D" id="1.20.1250.20">
    <property type="entry name" value="MFS general substrate transporter like domains"/>
    <property type="match status" value="2"/>
</dbReference>
<evidence type="ECO:0000256" key="6">
    <source>
        <dbReference type="ARBA" id="ARBA00023136"/>
    </source>
</evidence>
<evidence type="ECO:0000256" key="2">
    <source>
        <dbReference type="ARBA" id="ARBA00022448"/>
    </source>
</evidence>
<sequence length="387" mass="40158">MPFSIYVLGLMIFSMTTSEFMVAGIMPSLAAEFNVSIAAIGYLITAYAVGMIVGGPLLTIGLLKVRPKQAFMTVSVIFLMGQTLGAIAPNYEVMMAARIITGLSSAAAFGVSLAISFSLVDPESRGRASSIVIGGLMVATAIGVPLAMWIEQLLGWRASFWAVVVLLLVSGLVGLFTIPSLPKPEKAGIRQELAAFKNRRLWAAYATSMLIIGATFAAFSYFSPILTELAGFSVSSVPILLGVYGVATVFGNVVTGRLADHYMMPILTIGLITLAAALMVFGLFVHSPVVAMIAVVLVGLVGVPMNPAMATRVIRVADTGSLVTTVHGSVISLGVVVGSSTGGMTIDAGFGLASPLWVGALLAVVGLLSLLPGIRGKERKTAIAKSS</sequence>
<evidence type="ECO:0000256" key="3">
    <source>
        <dbReference type="ARBA" id="ARBA00022475"/>
    </source>
</evidence>
<keyword evidence="5 7" id="KW-1133">Transmembrane helix</keyword>
<feature type="transmembrane region" description="Helical" evidence="7">
    <location>
        <begin position="352"/>
        <end position="371"/>
    </location>
</feature>
<evidence type="ECO:0000256" key="5">
    <source>
        <dbReference type="ARBA" id="ARBA00022989"/>
    </source>
</evidence>
<feature type="transmembrane region" description="Helical" evidence="7">
    <location>
        <begin position="95"/>
        <end position="119"/>
    </location>
</feature>
<feature type="transmembrane region" description="Helical" evidence="7">
    <location>
        <begin position="40"/>
        <end position="63"/>
    </location>
</feature>
<gene>
    <name evidence="9" type="ORF">BK123_20190</name>
</gene>
<reference evidence="9 10" key="1">
    <citation type="submission" date="2016-11" db="EMBL/GenBank/DDBJ databases">
        <title>Paenibacillus species isolates.</title>
        <authorList>
            <person name="Beno S.M."/>
        </authorList>
    </citation>
    <scope>NUCLEOTIDE SEQUENCE [LARGE SCALE GENOMIC DNA]</scope>
    <source>
        <strain evidence="9 10">FSL F4-0100</strain>
    </source>
</reference>
<comment type="subcellular location">
    <subcellularLocation>
        <location evidence="1">Cell membrane</location>
        <topology evidence="1">Multi-pass membrane protein</topology>
    </subcellularLocation>
</comment>
<feature type="transmembrane region" description="Helical" evidence="7">
    <location>
        <begin position="202"/>
        <end position="223"/>
    </location>
</feature>
<feature type="transmembrane region" description="Helical" evidence="7">
    <location>
        <begin position="131"/>
        <end position="150"/>
    </location>
</feature>
<dbReference type="Pfam" id="PF07690">
    <property type="entry name" value="MFS_1"/>
    <property type="match status" value="1"/>
</dbReference>
<dbReference type="PANTHER" id="PTHR43124">
    <property type="entry name" value="PURINE EFFLUX PUMP PBUE"/>
    <property type="match status" value="1"/>
</dbReference>
<feature type="transmembrane region" description="Helical" evidence="7">
    <location>
        <begin position="70"/>
        <end position="89"/>
    </location>
</feature>
<dbReference type="InterPro" id="IPR036259">
    <property type="entry name" value="MFS_trans_sf"/>
</dbReference>
<dbReference type="InterPro" id="IPR020846">
    <property type="entry name" value="MFS_dom"/>
</dbReference>
<protein>
    <submittedName>
        <fullName evidence="9">MFS transporter</fullName>
    </submittedName>
</protein>
<dbReference type="InterPro" id="IPR011701">
    <property type="entry name" value="MFS"/>
</dbReference>
<feature type="transmembrane region" description="Helical" evidence="7">
    <location>
        <begin position="229"/>
        <end position="250"/>
    </location>
</feature>
<comment type="caution">
    <text evidence="9">The sequence shown here is derived from an EMBL/GenBank/DDBJ whole genome shotgun (WGS) entry which is preliminary data.</text>
</comment>
<keyword evidence="6 7" id="KW-0472">Membrane</keyword>
<keyword evidence="2" id="KW-0813">Transport</keyword>
<organism evidence="9 10">
    <name type="scientific">Paenibacillus lautus</name>
    <name type="common">Bacillus lautus</name>
    <dbReference type="NCBI Taxonomy" id="1401"/>
    <lineage>
        <taxon>Bacteria</taxon>
        <taxon>Bacillati</taxon>
        <taxon>Bacillota</taxon>
        <taxon>Bacilli</taxon>
        <taxon>Bacillales</taxon>
        <taxon>Paenibacillaceae</taxon>
        <taxon>Paenibacillus</taxon>
    </lineage>
</organism>
<dbReference type="AlphaFoldDB" id="A0A1R1AXW6"/>
<feature type="transmembrane region" description="Helical" evidence="7">
    <location>
        <begin position="156"/>
        <end position="181"/>
    </location>
</feature>
<proteinExistence type="predicted"/>
<dbReference type="OrthoDB" id="9788453at2"/>
<feature type="transmembrane region" description="Helical" evidence="7">
    <location>
        <begin position="262"/>
        <end position="284"/>
    </location>
</feature>
<dbReference type="InterPro" id="IPR050189">
    <property type="entry name" value="MFS_Efflux_Transporters"/>
</dbReference>
<feature type="transmembrane region" description="Helical" evidence="7">
    <location>
        <begin position="322"/>
        <end position="346"/>
    </location>
</feature>
<evidence type="ECO:0000313" key="9">
    <source>
        <dbReference type="EMBL" id="OME90688.1"/>
    </source>
</evidence>
<dbReference type="PROSITE" id="PS50850">
    <property type="entry name" value="MFS"/>
    <property type="match status" value="1"/>
</dbReference>
<dbReference type="EMBL" id="MRTF01000007">
    <property type="protein sequence ID" value="OME90688.1"/>
    <property type="molecule type" value="Genomic_DNA"/>
</dbReference>
<name>A0A1R1AXW6_PAELA</name>
<dbReference type="GO" id="GO:0005886">
    <property type="term" value="C:plasma membrane"/>
    <property type="evidence" value="ECO:0007669"/>
    <property type="project" value="UniProtKB-SubCell"/>
</dbReference>